<dbReference type="SUPFAM" id="SSF50978">
    <property type="entry name" value="WD40 repeat-like"/>
    <property type="match status" value="1"/>
</dbReference>
<evidence type="ECO:0000313" key="3">
    <source>
        <dbReference type="Proteomes" id="UP000694941"/>
    </source>
</evidence>
<evidence type="ECO:0000313" key="4">
    <source>
        <dbReference type="RefSeq" id="XP_022241202.1"/>
    </source>
</evidence>
<sequence>MKKKSIQQIILNQDIVYGLVNQKALYDIAKGSENLVQRLGLKADLPIHHGCVNTLSWNSSGQYLLSGSDDCCLCITDIYREKLVVSTKTNHTANIFNAKFLPNTENRHVVSCAGDGMIIFSDIENPDTSMKNCFSCHFGSAYKLETVPNDPHTFLSCGEDGTVRWFDLRTKTQCLKKECTEDILINCRCSVTSLAVSPFTPYYICVGCSDSSVRIYDRRMLATGGFPNSWPRSALHSFTVPEVSARNCRITSVEYSPDGQELLVSYSSDQIYLFNIQVFFMLAKGL</sequence>
<evidence type="ECO:0000256" key="1">
    <source>
        <dbReference type="ARBA" id="ARBA00022574"/>
    </source>
</evidence>
<dbReference type="RefSeq" id="XP_022241202.1">
    <property type="nucleotide sequence ID" value="XM_022385494.1"/>
</dbReference>
<dbReference type="GeneID" id="111085688"/>
<dbReference type="Pfam" id="PF00400">
    <property type="entry name" value="WD40"/>
    <property type="match status" value="3"/>
</dbReference>
<proteinExistence type="predicted"/>
<dbReference type="SMART" id="SM00320">
    <property type="entry name" value="WD40"/>
    <property type="match status" value="5"/>
</dbReference>
<evidence type="ECO:0000256" key="2">
    <source>
        <dbReference type="ARBA" id="ARBA00022737"/>
    </source>
</evidence>
<dbReference type="Proteomes" id="UP000694941">
    <property type="component" value="Unplaced"/>
</dbReference>
<dbReference type="PANTHER" id="PTHR15574">
    <property type="entry name" value="WD REPEAT DOMAIN-CONTAINING FAMILY"/>
    <property type="match status" value="1"/>
</dbReference>
<dbReference type="PANTHER" id="PTHR15574:SF39">
    <property type="entry name" value="DDB1- AND CUL4-ASSOCIATED FACTOR 6"/>
    <property type="match status" value="1"/>
</dbReference>
<keyword evidence="1" id="KW-0853">WD repeat</keyword>
<dbReference type="InterPro" id="IPR045151">
    <property type="entry name" value="DCAF8"/>
</dbReference>
<reference evidence="4" key="1">
    <citation type="submission" date="2025-08" db="UniProtKB">
        <authorList>
            <consortium name="RefSeq"/>
        </authorList>
    </citation>
    <scope>IDENTIFICATION</scope>
    <source>
        <tissue evidence="4">Muscle</tissue>
    </source>
</reference>
<dbReference type="Gene3D" id="2.130.10.10">
    <property type="entry name" value="YVTN repeat-like/Quinoprotein amine dehydrogenase"/>
    <property type="match status" value="1"/>
</dbReference>
<protein>
    <submittedName>
        <fullName evidence="4">DDB1- and CUL4-associated factor 6-like</fullName>
    </submittedName>
</protein>
<keyword evidence="3" id="KW-1185">Reference proteome</keyword>
<dbReference type="InterPro" id="IPR036322">
    <property type="entry name" value="WD40_repeat_dom_sf"/>
</dbReference>
<organism evidence="3 4">
    <name type="scientific">Limulus polyphemus</name>
    <name type="common">Atlantic horseshoe crab</name>
    <dbReference type="NCBI Taxonomy" id="6850"/>
    <lineage>
        <taxon>Eukaryota</taxon>
        <taxon>Metazoa</taxon>
        <taxon>Ecdysozoa</taxon>
        <taxon>Arthropoda</taxon>
        <taxon>Chelicerata</taxon>
        <taxon>Merostomata</taxon>
        <taxon>Xiphosura</taxon>
        <taxon>Limulidae</taxon>
        <taxon>Limulus</taxon>
    </lineage>
</organism>
<dbReference type="InterPro" id="IPR015943">
    <property type="entry name" value="WD40/YVTN_repeat-like_dom_sf"/>
</dbReference>
<keyword evidence="2" id="KW-0677">Repeat</keyword>
<accession>A0ABM1SC47</accession>
<gene>
    <name evidence="4" type="primary">LOC111085688</name>
</gene>
<dbReference type="InterPro" id="IPR001680">
    <property type="entry name" value="WD40_rpt"/>
</dbReference>
<name>A0ABM1SC47_LIMPO</name>